<feature type="compositionally biased region" description="Pro residues" evidence="1">
    <location>
        <begin position="43"/>
        <end position="67"/>
    </location>
</feature>
<keyword evidence="5" id="KW-1185">Reference proteome</keyword>
<evidence type="ECO:0000256" key="1">
    <source>
        <dbReference type="SAM" id="MobiDB-lite"/>
    </source>
</evidence>
<dbReference type="Pfam" id="PF13360">
    <property type="entry name" value="PQQ_2"/>
    <property type="match status" value="1"/>
</dbReference>
<dbReference type="Gene3D" id="2.130.10.10">
    <property type="entry name" value="YVTN repeat-like/Quinoprotein amine dehydrogenase"/>
    <property type="match status" value="2"/>
</dbReference>
<keyword evidence="2" id="KW-1133">Transmembrane helix</keyword>
<dbReference type="InterPro" id="IPR015943">
    <property type="entry name" value="WD40/YVTN_repeat-like_dom_sf"/>
</dbReference>
<feature type="compositionally biased region" description="Low complexity" evidence="1">
    <location>
        <begin position="27"/>
        <end position="42"/>
    </location>
</feature>
<reference evidence="4 5" key="1">
    <citation type="submission" date="2021-08" db="EMBL/GenBank/DDBJ databases">
        <title>Genomic Architecture of Streptomyces flavotricini NGL1 and Streptomyces erythrochromogenes HMS4 With Differential Plant Beneficial attributes and laccase production capabilities.</title>
        <authorList>
            <person name="Salwan R."/>
            <person name="Kaur R."/>
            <person name="Sharma V."/>
        </authorList>
    </citation>
    <scope>NUCLEOTIDE SEQUENCE [LARGE SCALE GENOMIC DNA]</scope>
    <source>
        <strain evidence="4 5">NGL1</strain>
    </source>
</reference>
<dbReference type="SUPFAM" id="SSF50998">
    <property type="entry name" value="Quinoprotein alcohol dehydrogenase-like"/>
    <property type="match status" value="1"/>
</dbReference>
<evidence type="ECO:0000313" key="5">
    <source>
        <dbReference type="Proteomes" id="UP001520654"/>
    </source>
</evidence>
<dbReference type="InterPro" id="IPR011047">
    <property type="entry name" value="Quinoprotein_ADH-like_sf"/>
</dbReference>
<keyword evidence="2" id="KW-0812">Transmembrane</keyword>
<evidence type="ECO:0000256" key="2">
    <source>
        <dbReference type="SAM" id="Phobius"/>
    </source>
</evidence>
<gene>
    <name evidence="4" type="ORF">K7B10_24000</name>
</gene>
<dbReference type="InterPro" id="IPR002372">
    <property type="entry name" value="PQQ_rpt_dom"/>
</dbReference>
<sequence length="549" mass="57110">MTEPPQPPNQPPTPSGYGHLPGPPQPGYGYPQQGENPYAQQPPTQPMHPMPQPPMPQQGHFPPPPGMPTVGVHPAGGAPRPKNRTAVVVAAAVAGVLVLSAGGYFAFLDGGDGDPKKPVAQGSAPADDKPSAAVDKGDGSGNGGKESEDLNAGRKQGEDKTLWLKTAKVDGPGLGVDSAGQWIVGDTVVKSVWKNLTAYGVTDGKEKWTLAFPTPICSVTKQTTAESKTVVMVKDGDGDSATCNQMKQVDLKAGKEGWTKEVPKEGLFDIMTSPSLGITGDTVAVSRSGTASAFKVSTGDKLFGSANAEGCKPDSYVAAKNKMIAISTCYDDDLSSEVSDADPVTGKKTWTFKLPAKYKVGAVYSLDPLVLDIGNQDKKERAIVVLGPDGKQRATVSGEGSFATECTNGLFRSVEVCSTTAVDGNTLYMPTVAESGKANEIVAFDLDSGKAKWRTPAGDGRTITPLSAANGQLIAYRKATSEQGGEVVSIPAAGGTPTVVLRNPSGTSAPIESSFFTPIVDYVDGRLFVSQSRLLAKGAAEKLLMVFGK</sequence>
<feature type="domain" description="Pyrrolo-quinoline quinone repeat" evidence="3">
    <location>
        <begin position="160"/>
        <end position="302"/>
    </location>
</feature>
<comment type="caution">
    <text evidence="4">The sequence shown here is derived from an EMBL/GenBank/DDBJ whole genome shotgun (WGS) entry which is preliminary data.</text>
</comment>
<protein>
    <submittedName>
        <fullName evidence="4">PQQ-binding-like beta-propeller repeat protein</fullName>
    </submittedName>
</protein>
<evidence type="ECO:0000259" key="3">
    <source>
        <dbReference type="Pfam" id="PF13360"/>
    </source>
</evidence>
<name>A0ABS8E9U9_9ACTN</name>
<dbReference type="EMBL" id="JAINUL010000001">
    <property type="protein sequence ID" value="MCC0097785.1"/>
    <property type="molecule type" value="Genomic_DNA"/>
</dbReference>
<organism evidence="4 5">
    <name type="scientific">Streptomyces flavotricini</name>
    <dbReference type="NCBI Taxonomy" id="66888"/>
    <lineage>
        <taxon>Bacteria</taxon>
        <taxon>Bacillati</taxon>
        <taxon>Actinomycetota</taxon>
        <taxon>Actinomycetes</taxon>
        <taxon>Kitasatosporales</taxon>
        <taxon>Streptomycetaceae</taxon>
        <taxon>Streptomyces</taxon>
    </lineage>
</organism>
<feature type="region of interest" description="Disordered" evidence="1">
    <location>
        <begin position="116"/>
        <end position="158"/>
    </location>
</feature>
<keyword evidence="2" id="KW-0472">Membrane</keyword>
<feature type="compositionally biased region" description="Basic and acidic residues" evidence="1">
    <location>
        <begin position="126"/>
        <end position="138"/>
    </location>
</feature>
<feature type="region of interest" description="Disordered" evidence="1">
    <location>
        <begin position="1"/>
        <end position="81"/>
    </location>
</feature>
<feature type="transmembrane region" description="Helical" evidence="2">
    <location>
        <begin position="86"/>
        <end position="107"/>
    </location>
</feature>
<accession>A0ABS8E9U9</accession>
<evidence type="ECO:0000313" key="4">
    <source>
        <dbReference type="EMBL" id="MCC0097785.1"/>
    </source>
</evidence>
<feature type="compositionally biased region" description="Basic and acidic residues" evidence="1">
    <location>
        <begin position="145"/>
        <end position="158"/>
    </location>
</feature>
<dbReference type="Proteomes" id="UP001520654">
    <property type="component" value="Unassembled WGS sequence"/>
</dbReference>
<feature type="compositionally biased region" description="Pro residues" evidence="1">
    <location>
        <begin position="1"/>
        <end position="14"/>
    </location>
</feature>
<proteinExistence type="predicted"/>
<dbReference type="RefSeq" id="WP_229339060.1">
    <property type="nucleotide sequence ID" value="NZ_JAINUL010000001.1"/>
</dbReference>